<evidence type="ECO:0000256" key="7">
    <source>
        <dbReference type="SAM" id="Phobius"/>
    </source>
</evidence>
<evidence type="ECO:0000313" key="10">
    <source>
        <dbReference type="Proteomes" id="UP000829196"/>
    </source>
</evidence>
<comment type="subcellular location">
    <subcellularLocation>
        <location evidence="1">Cell membrane</location>
        <topology evidence="1">Single-pass membrane protein</topology>
    </subcellularLocation>
</comment>
<keyword evidence="10" id="KW-1185">Reference proteome</keyword>
<dbReference type="CDD" id="cd06464">
    <property type="entry name" value="ACD_sHsps-like"/>
    <property type="match status" value="1"/>
</dbReference>
<dbReference type="EMBL" id="JAGYWB010000012">
    <property type="protein sequence ID" value="KAI0501276.1"/>
    <property type="molecule type" value="Genomic_DNA"/>
</dbReference>
<proteinExistence type="inferred from homology"/>
<dbReference type="AlphaFoldDB" id="A0A8T3AXE6"/>
<dbReference type="GO" id="GO:0006952">
    <property type="term" value="P:defense response"/>
    <property type="evidence" value="ECO:0007669"/>
    <property type="project" value="UniProtKB-KW"/>
</dbReference>
<dbReference type="Pfam" id="PF00011">
    <property type="entry name" value="HSP20"/>
    <property type="match status" value="1"/>
</dbReference>
<dbReference type="PANTHER" id="PTHR43670:SF132">
    <property type="entry name" value="OS03G0157600 PROTEIN"/>
    <property type="match status" value="1"/>
</dbReference>
<evidence type="ECO:0000256" key="4">
    <source>
        <dbReference type="PROSITE-ProRule" id="PRU00285"/>
    </source>
</evidence>
<evidence type="ECO:0000259" key="8">
    <source>
        <dbReference type="PROSITE" id="PS01031"/>
    </source>
</evidence>
<organism evidence="9 10">
    <name type="scientific">Dendrobium nobile</name>
    <name type="common">Orchid</name>
    <dbReference type="NCBI Taxonomy" id="94219"/>
    <lineage>
        <taxon>Eukaryota</taxon>
        <taxon>Viridiplantae</taxon>
        <taxon>Streptophyta</taxon>
        <taxon>Embryophyta</taxon>
        <taxon>Tracheophyta</taxon>
        <taxon>Spermatophyta</taxon>
        <taxon>Magnoliopsida</taxon>
        <taxon>Liliopsida</taxon>
        <taxon>Asparagales</taxon>
        <taxon>Orchidaceae</taxon>
        <taxon>Epidendroideae</taxon>
        <taxon>Malaxideae</taxon>
        <taxon>Dendrobiinae</taxon>
        <taxon>Dendrobium</taxon>
    </lineage>
</organism>
<dbReference type="Proteomes" id="UP000829196">
    <property type="component" value="Unassembled WGS sequence"/>
</dbReference>
<dbReference type="GO" id="GO:0034605">
    <property type="term" value="P:cellular response to heat"/>
    <property type="evidence" value="ECO:0007669"/>
    <property type="project" value="TreeGrafter"/>
</dbReference>
<dbReference type="PROSITE" id="PS01031">
    <property type="entry name" value="SHSP"/>
    <property type="match status" value="1"/>
</dbReference>
<keyword evidence="2" id="KW-1003">Cell membrane</keyword>
<dbReference type="SMR" id="A0A8T3AXE6"/>
<evidence type="ECO:0000256" key="1">
    <source>
        <dbReference type="ARBA" id="ARBA00004162"/>
    </source>
</evidence>
<dbReference type="SUPFAM" id="SSF49764">
    <property type="entry name" value="HSP20-like chaperones"/>
    <property type="match status" value="1"/>
</dbReference>
<keyword evidence="7" id="KW-1133">Transmembrane helix</keyword>
<feature type="transmembrane region" description="Helical" evidence="7">
    <location>
        <begin position="198"/>
        <end position="216"/>
    </location>
</feature>
<feature type="domain" description="SHSP" evidence="8">
    <location>
        <begin position="12"/>
        <end position="117"/>
    </location>
</feature>
<dbReference type="InterPro" id="IPR002068">
    <property type="entry name" value="A-crystallin/Hsp20_dom"/>
</dbReference>
<evidence type="ECO:0000256" key="6">
    <source>
        <dbReference type="SAM" id="MobiDB-lite"/>
    </source>
</evidence>
<feature type="compositionally biased region" description="Basic and acidic residues" evidence="6">
    <location>
        <begin position="128"/>
        <end position="166"/>
    </location>
</feature>
<evidence type="ECO:0000256" key="5">
    <source>
        <dbReference type="RuleBase" id="RU003616"/>
    </source>
</evidence>
<reference evidence="9" key="1">
    <citation type="journal article" date="2022" name="Front. Genet.">
        <title>Chromosome-Scale Assembly of the Dendrobium nobile Genome Provides Insights Into the Molecular Mechanism of the Biosynthesis of the Medicinal Active Ingredient of Dendrobium.</title>
        <authorList>
            <person name="Xu Q."/>
            <person name="Niu S.-C."/>
            <person name="Li K.-L."/>
            <person name="Zheng P.-J."/>
            <person name="Zhang X.-J."/>
            <person name="Jia Y."/>
            <person name="Liu Y."/>
            <person name="Niu Y.-X."/>
            <person name="Yu L.-H."/>
            <person name="Chen D.-F."/>
            <person name="Zhang G.-Q."/>
        </authorList>
    </citation>
    <scope>NUCLEOTIDE SEQUENCE</scope>
    <source>
        <tissue evidence="9">Leaf</tissue>
    </source>
</reference>
<keyword evidence="7" id="KW-0812">Transmembrane</keyword>
<accession>A0A8T3AXE6</accession>
<dbReference type="GO" id="GO:0005886">
    <property type="term" value="C:plasma membrane"/>
    <property type="evidence" value="ECO:0007669"/>
    <property type="project" value="UniProtKB-SubCell"/>
</dbReference>
<gene>
    <name evidence="9" type="ORF">KFK09_016220</name>
</gene>
<feature type="region of interest" description="Disordered" evidence="6">
    <location>
        <begin position="106"/>
        <end position="179"/>
    </location>
</feature>
<evidence type="ECO:0000256" key="3">
    <source>
        <dbReference type="ARBA" id="ARBA00022821"/>
    </source>
</evidence>
<protein>
    <recommendedName>
        <fullName evidence="8">SHSP domain-containing protein</fullName>
    </recommendedName>
</protein>
<feature type="compositionally biased region" description="Pro residues" evidence="6">
    <location>
        <begin position="110"/>
        <end position="125"/>
    </location>
</feature>
<dbReference type="InterPro" id="IPR008978">
    <property type="entry name" value="HSP20-like_chaperone"/>
</dbReference>
<sequence>MENDRARSFGPRSYEDFQPQTEWISDDISETVVIRLPGFSKEQLKVQMDNFGNLRAIGERPLDAGGRRWSRFQTEHSIPKSCDVRGVRARFDNNILYITFPKLITEEPKPTVPPPPTPKSLPEPMPEPEEKPPAQEPETQKKKEEEEVKEKEKEETETKSVGHEEKEQEADEAAAEPAPAPEKIKIGFLKGIRRPSQVVVNVFVAVTVLVVIGIYVSNKLSRGGWGEWGKSRIVQYWRGDL</sequence>
<name>A0A8T3AXE6_DENNO</name>
<evidence type="ECO:0000256" key="2">
    <source>
        <dbReference type="ARBA" id="ARBA00022475"/>
    </source>
</evidence>
<keyword evidence="7" id="KW-0472">Membrane</keyword>
<keyword evidence="3" id="KW-0611">Plant defense</keyword>
<evidence type="ECO:0000313" key="9">
    <source>
        <dbReference type="EMBL" id="KAI0501276.1"/>
    </source>
</evidence>
<comment type="caution">
    <text evidence="9">The sequence shown here is derived from an EMBL/GenBank/DDBJ whole genome shotgun (WGS) entry which is preliminary data.</text>
</comment>
<comment type="similarity">
    <text evidence="4 5">Belongs to the small heat shock protein (HSP20) family.</text>
</comment>
<dbReference type="Gene3D" id="2.60.40.790">
    <property type="match status" value="1"/>
</dbReference>
<dbReference type="OrthoDB" id="1431247at2759"/>
<dbReference type="PANTHER" id="PTHR43670">
    <property type="entry name" value="HEAT SHOCK PROTEIN 26"/>
    <property type="match status" value="1"/>
</dbReference>